<name>A0A7X5HYA8_9FIRM</name>
<dbReference type="PANTHER" id="PTHR35011:SF11">
    <property type="entry name" value="TRAP TRANSPORTER SMALL PERMEASE PROTEIN"/>
    <property type="match status" value="1"/>
</dbReference>
<dbReference type="Pfam" id="PF04290">
    <property type="entry name" value="DctQ"/>
    <property type="match status" value="1"/>
</dbReference>
<keyword evidence="6 9" id="KW-1133">Transmembrane helix</keyword>
<dbReference type="EMBL" id="JAAEEH010000073">
    <property type="protein sequence ID" value="NDL68858.1"/>
    <property type="molecule type" value="Genomic_DNA"/>
</dbReference>
<comment type="subcellular location">
    <subcellularLocation>
        <location evidence="1">Cell inner membrane</location>
        <topology evidence="1">Multi-pass membrane protein</topology>
    </subcellularLocation>
</comment>
<dbReference type="GO" id="GO:0015740">
    <property type="term" value="P:C4-dicarboxylate transport"/>
    <property type="evidence" value="ECO:0007669"/>
    <property type="project" value="TreeGrafter"/>
</dbReference>
<protein>
    <submittedName>
        <fullName evidence="11">TRAP transporter small permease</fullName>
    </submittedName>
</protein>
<dbReference type="Proteomes" id="UP000461585">
    <property type="component" value="Unassembled WGS sequence"/>
</dbReference>
<feature type="transmembrane region" description="Helical" evidence="9">
    <location>
        <begin position="50"/>
        <end position="69"/>
    </location>
</feature>
<dbReference type="GO" id="GO:0022857">
    <property type="term" value="F:transmembrane transporter activity"/>
    <property type="evidence" value="ECO:0007669"/>
    <property type="project" value="TreeGrafter"/>
</dbReference>
<organism evidence="11 12">
    <name type="scientific">Anaerotalea alkaliphila</name>
    <dbReference type="NCBI Taxonomy" id="2662126"/>
    <lineage>
        <taxon>Bacteria</taxon>
        <taxon>Bacillati</taxon>
        <taxon>Bacillota</taxon>
        <taxon>Clostridia</taxon>
        <taxon>Eubacteriales</taxon>
        <taxon>Anaerotalea</taxon>
    </lineage>
</organism>
<keyword evidence="12" id="KW-1185">Reference proteome</keyword>
<comment type="caution">
    <text evidence="11">The sequence shown here is derived from an EMBL/GenBank/DDBJ whole genome shotgun (WGS) entry which is preliminary data.</text>
</comment>
<dbReference type="PANTHER" id="PTHR35011">
    <property type="entry name" value="2,3-DIKETO-L-GULONATE TRAP TRANSPORTER SMALL PERMEASE PROTEIN YIAM"/>
    <property type="match status" value="1"/>
</dbReference>
<proteinExistence type="inferred from homology"/>
<evidence type="ECO:0000256" key="4">
    <source>
        <dbReference type="ARBA" id="ARBA00022519"/>
    </source>
</evidence>
<feature type="domain" description="Tripartite ATP-independent periplasmic transporters DctQ component" evidence="10">
    <location>
        <begin position="26"/>
        <end position="152"/>
    </location>
</feature>
<evidence type="ECO:0000256" key="7">
    <source>
        <dbReference type="ARBA" id="ARBA00023136"/>
    </source>
</evidence>
<keyword evidence="5 9" id="KW-0812">Transmembrane</keyword>
<keyword evidence="4" id="KW-0997">Cell inner membrane</keyword>
<keyword evidence="7 9" id="KW-0472">Membrane</keyword>
<evidence type="ECO:0000259" key="10">
    <source>
        <dbReference type="Pfam" id="PF04290"/>
    </source>
</evidence>
<feature type="transmembrane region" description="Helical" evidence="9">
    <location>
        <begin position="131"/>
        <end position="149"/>
    </location>
</feature>
<dbReference type="InterPro" id="IPR055348">
    <property type="entry name" value="DctQ"/>
</dbReference>
<feature type="transmembrane region" description="Helical" evidence="9">
    <location>
        <begin position="12"/>
        <end position="38"/>
    </location>
</feature>
<keyword evidence="2" id="KW-0813">Transport</keyword>
<feature type="transmembrane region" description="Helical" evidence="9">
    <location>
        <begin position="90"/>
        <end position="111"/>
    </location>
</feature>
<evidence type="ECO:0000256" key="5">
    <source>
        <dbReference type="ARBA" id="ARBA00022692"/>
    </source>
</evidence>
<dbReference type="InterPro" id="IPR007387">
    <property type="entry name" value="TRAP_DctQ"/>
</dbReference>
<evidence type="ECO:0000256" key="9">
    <source>
        <dbReference type="SAM" id="Phobius"/>
    </source>
</evidence>
<dbReference type="AlphaFoldDB" id="A0A7X5HYA8"/>
<gene>
    <name evidence="11" type="ORF">GXN74_14085</name>
</gene>
<evidence type="ECO:0000256" key="3">
    <source>
        <dbReference type="ARBA" id="ARBA00022475"/>
    </source>
</evidence>
<reference evidence="11 12" key="1">
    <citation type="submission" date="2020-01" db="EMBL/GenBank/DDBJ databases">
        <title>Anaeroalcalibacter tamaniensis gen. nov., sp. nov., moderately halophilic strictly anaerobic fermenter bacterium from mud volcano of Taman peninsula.</title>
        <authorList>
            <person name="Frolova A."/>
            <person name="Merkel A.Y."/>
            <person name="Slobodkin A.I."/>
        </authorList>
    </citation>
    <scope>NUCLEOTIDE SEQUENCE [LARGE SCALE GENOMIC DNA]</scope>
    <source>
        <strain evidence="11 12">F-3ap</strain>
    </source>
</reference>
<evidence type="ECO:0000313" key="12">
    <source>
        <dbReference type="Proteomes" id="UP000461585"/>
    </source>
</evidence>
<dbReference type="RefSeq" id="WP_162371573.1">
    <property type="nucleotide sequence ID" value="NZ_JAAEEH010000073.1"/>
</dbReference>
<evidence type="ECO:0000256" key="8">
    <source>
        <dbReference type="ARBA" id="ARBA00038436"/>
    </source>
</evidence>
<sequence>MSAIRKLLHPAYVFLTWLGILQLVAMILIVSVNVFYRYVMGRTFGWVDEVAILLVVWFSMIALALGVKMKLHIAIELFTNGLPAHFREQVLSRLSYGVTLVFGLVLFFYGIQLAKNGMSSTLPATGLPSTVEYIFVPVSGFFIALESLLDLADGGKGEHFENEFLGGGTNA</sequence>
<dbReference type="GO" id="GO:0005886">
    <property type="term" value="C:plasma membrane"/>
    <property type="evidence" value="ECO:0007669"/>
    <property type="project" value="UniProtKB-SubCell"/>
</dbReference>
<comment type="similarity">
    <text evidence="8">Belongs to the TRAP transporter small permease family.</text>
</comment>
<accession>A0A7X5HYA8</accession>
<evidence type="ECO:0000313" key="11">
    <source>
        <dbReference type="EMBL" id="NDL68858.1"/>
    </source>
</evidence>
<keyword evidence="3" id="KW-1003">Cell membrane</keyword>
<evidence type="ECO:0000256" key="1">
    <source>
        <dbReference type="ARBA" id="ARBA00004429"/>
    </source>
</evidence>
<evidence type="ECO:0000256" key="6">
    <source>
        <dbReference type="ARBA" id="ARBA00022989"/>
    </source>
</evidence>
<evidence type="ECO:0000256" key="2">
    <source>
        <dbReference type="ARBA" id="ARBA00022448"/>
    </source>
</evidence>